<evidence type="ECO:0000313" key="3">
    <source>
        <dbReference type="Proteomes" id="UP000053342"/>
    </source>
</evidence>
<feature type="compositionally biased region" description="Low complexity" evidence="1">
    <location>
        <begin position="78"/>
        <end position="87"/>
    </location>
</feature>
<dbReference type="OrthoDB" id="10527290at2759"/>
<protein>
    <submittedName>
        <fullName evidence="2">Uncharacterized protein</fullName>
    </submittedName>
</protein>
<dbReference type="GeneID" id="27358488"/>
<accession>A0A0D2BZP6</accession>
<proteinExistence type="predicted"/>
<keyword evidence="3" id="KW-1185">Reference proteome</keyword>
<organism evidence="2 3">
    <name type="scientific">Exophiala oligosperma</name>
    <dbReference type="NCBI Taxonomy" id="215243"/>
    <lineage>
        <taxon>Eukaryota</taxon>
        <taxon>Fungi</taxon>
        <taxon>Dikarya</taxon>
        <taxon>Ascomycota</taxon>
        <taxon>Pezizomycotina</taxon>
        <taxon>Eurotiomycetes</taxon>
        <taxon>Chaetothyriomycetidae</taxon>
        <taxon>Chaetothyriales</taxon>
        <taxon>Herpotrichiellaceae</taxon>
        <taxon>Exophiala</taxon>
    </lineage>
</organism>
<dbReference type="EMBL" id="KN847336">
    <property type="protein sequence ID" value="KIW42912.1"/>
    <property type="molecule type" value="Genomic_DNA"/>
</dbReference>
<dbReference type="AlphaFoldDB" id="A0A0D2BZP6"/>
<gene>
    <name evidence="2" type="ORF">PV06_06414</name>
</gene>
<feature type="compositionally biased region" description="Low complexity" evidence="1">
    <location>
        <begin position="123"/>
        <end position="147"/>
    </location>
</feature>
<evidence type="ECO:0000313" key="2">
    <source>
        <dbReference type="EMBL" id="KIW42912.1"/>
    </source>
</evidence>
<reference evidence="2 3" key="1">
    <citation type="submission" date="2015-01" db="EMBL/GenBank/DDBJ databases">
        <title>The Genome Sequence of Exophiala oligosperma CBS72588.</title>
        <authorList>
            <consortium name="The Broad Institute Genomics Platform"/>
            <person name="Cuomo C."/>
            <person name="de Hoog S."/>
            <person name="Gorbushina A."/>
            <person name="Stielow B."/>
            <person name="Teixiera M."/>
            <person name="Abouelleil A."/>
            <person name="Chapman S.B."/>
            <person name="Priest M."/>
            <person name="Young S.K."/>
            <person name="Wortman J."/>
            <person name="Nusbaum C."/>
            <person name="Birren B."/>
        </authorList>
    </citation>
    <scope>NUCLEOTIDE SEQUENCE [LARGE SCALE GENOMIC DNA]</scope>
    <source>
        <strain evidence="2 3">CBS 72588</strain>
    </source>
</reference>
<feature type="region of interest" description="Disordered" evidence="1">
    <location>
        <begin position="78"/>
        <end position="224"/>
    </location>
</feature>
<dbReference type="Proteomes" id="UP000053342">
    <property type="component" value="Unassembled WGS sequence"/>
</dbReference>
<dbReference type="VEuPathDB" id="FungiDB:PV06_06414"/>
<dbReference type="HOGENOM" id="CLU_1124550_0_0_1"/>
<feature type="compositionally biased region" description="Polar residues" evidence="1">
    <location>
        <begin position="94"/>
        <end position="122"/>
    </location>
</feature>
<sequence>MIYIHREREMDLMLSFLPWYISRSRLLWSFPKSFRRSKIFKTVSATTRGFTHIRYIISSTHLATDYCSSNMPSGYCSSSSGRNTSGFSGTGRGNQNTRPSHSSYSRDTTQSGSRSGSDRYTGSSSRPAYGSSTSRSSYTRDNTYSSYGPGFSTSQSHSRYGRDPSVRRPRYSELEEPPAPHQPIFQPDEPEPNAPTYPTEGGTPATRRHEFATPLPNPSVWGWDLEFDDVGRDRETEEPFRSRRGQR</sequence>
<dbReference type="RefSeq" id="XP_016263128.1">
    <property type="nucleotide sequence ID" value="XM_016407524.1"/>
</dbReference>
<feature type="compositionally biased region" description="Basic and acidic residues" evidence="1">
    <location>
        <begin position="160"/>
        <end position="173"/>
    </location>
</feature>
<evidence type="ECO:0000256" key="1">
    <source>
        <dbReference type="SAM" id="MobiDB-lite"/>
    </source>
</evidence>
<name>A0A0D2BZP6_9EURO</name>